<organism evidence="6 7">
    <name type="scientific">Erysiphe neolycopersici</name>
    <dbReference type="NCBI Taxonomy" id="212602"/>
    <lineage>
        <taxon>Eukaryota</taxon>
        <taxon>Fungi</taxon>
        <taxon>Dikarya</taxon>
        <taxon>Ascomycota</taxon>
        <taxon>Pezizomycotina</taxon>
        <taxon>Leotiomycetes</taxon>
        <taxon>Erysiphales</taxon>
        <taxon>Erysiphaceae</taxon>
        <taxon>Erysiphe</taxon>
    </lineage>
</organism>
<dbReference type="CDD" id="cd00035">
    <property type="entry name" value="ChtBD1"/>
    <property type="match status" value="1"/>
</dbReference>
<dbReference type="GO" id="GO:0005576">
    <property type="term" value="C:extracellular region"/>
    <property type="evidence" value="ECO:0007669"/>
    <property type="project" value="TreeGrafter"/>
</dbReference>
<dbReference type="EMBL" id="MCFK01002555">
    <property type="protein sequence ID" value="RKF63444.1"/>
    <property type="molecule type" value="Genomic_DNA"/>
</dbReference>
<dbReference type="InterPro" id="IPR029070">
    <property type="entry name" value="Chitinase_insertion_sf"/>
</dbReference>
<name>A0A420I193_9PEZI</name>
<dbReference type="InterPro" id="IPR001223">
    <property type="entry name" value="Glyco_hydro18_cat"/>
</dbReference>
<dbReference type="Pfam" id="PF00704">
    <property type="entry name" value="Glyco_hydro_18"/>
    <property type="match status" value="1"/>
</dbReference>
<sequence>MLRIASAFLSLTLSTFSVTARYVFYYDEYHVGAPDNAVTSGIDHVIISSASSNLFTTSPPKLYQPFESITTTRSYFNPGTKVLISIGGWGDTEGFGKAAATEESRKIFAANIALLCDQHGFDGVDIMWEYPAGNGQDYRQIPNSYRISEIDTYPLLLGEIRRAIGPNRLLTIATPGRVRDMIAYTPEKAPLIWIMVDWVNVMTYDFINSRDNTTAHHSDVKKSLEIIDYYINDLQLDPQKINLGVSMYARFFKIDTAQPCDTGLGCATELLEDQNGLETGNCGTMTFQAENYRQPPNDIAETTDGTCGIFALKKCPDGQCCSTTSFCGTSPEFCNSCQGNAFGTGCQVPSTASLFQTAMANGIIDDVAGGQYYFDRGNNLFWTWDTPALIARKLTEIVEARRLGGVMAWSLGQDSFDFSHILALRDSVTRLSSIP</sequence>
<comment type="similarity">
    <text evidence="1">Belongs to the glycosyl hydrolase 18 family. Chitinase class V subfamily.</text>
</comment>
<dbReference type="PANTHER" id="PTHR11177">
    <property type="entry name" value="CHITINASE"/>
    <property type="match status" value="1"/>
</dbReference>
<evidence type="ECO:0000313" key="7">
    <source>
        <dbReference type="Proteomes" id="UP000286134"/>
    </source>
</evidence>
<comment type="caution">
    <text evidence="6">The sequence shown here is derived from an EMBL/GenBank/DDBJ whole genome shotgun (WGS) entry which is preliminary data.</text>
</comment>
<dbReference type="OrthoDB" id="73875at2759"/>
<dbReference type="GO" id="GO:0008843">
    <property type="term" value="F:endochitinase activity"/>
    <property type="evidence" value="ECO:0007669"/>
    <property type="project" value="UniProtKB-EC"/>
</dbReference>
<evidence type="ECO:0000256" key="3">
    <source>
        <dbReference type="ARBA" id="ARBA00022669"/>
    </source>
</evidence>
<dbReference type="GO" id="GO:0005975">
    <property type="term" value="P:carbohydrate metabolic process"/>
    <property type="evidence" value="ECO:0007669"/>
    <property type="project" value="InterPro"/>
</dbReference>
<dbReference type="SMR" id="A0A420I193"/>
<feature type="domain" description="GH18" evidence="5">
    <location>
        <begin position="20"/>
        <end position="431"/>
    </location>
</feature>
<gene>
    <name evidence="6" type="ORF">OnM2_025098</name>
</gene>
<dbReference type="GO" id="GO:0008061">
    <property type="term" value="F:chitin binding"/>
    <property type="evidence" value="ECO:0007669"/>
    <property type="project" value="UniProtKB-KW"/>
</dbReference>
<evidence type="ECO:0000256" key="1">
    <source>
        <dbReference type="ARBA" id="ARBA00008682"/>
    </source>
</evidence>
<proteinExistence type="inferred from homology"/>
<accession>A0A420I193</accession>
<dbReference type="InterPro" id="IPR017853">
    <property type="entry name" value="GH"/>
</dbReference>
<dbReference type="Proteomes" id="UP000286134">
    <property type="component" value="Unassembled WGS sequence"/>
</dbReference>
<dbReference type="AlphaFoldDB" id="A0A420I193"/>
<dbReference type="PANTHER" id="PTHR11177:SF337">
    <property type="entry name" value="CHITINASE"/>
    <property type="match status" value="1"/>
</dbReference>
<keyword evidence="3" id="KW-0147">Chitin-binding</keyword>
<dbReference type="GO" id="GO:0006032">
    <property type="term" value="P:chitin catabolic process"/>
    <property type="evidence" value="ECO:0007669"/>
    <property type="project" value="TreeGrafter"/>
</dbReference>
<dbReference type="PROSITE" id="PS51910">
    <property type="entry name" value="GH18_2"/>
    <property type="match status" value="1"/>
</dbReference>
<keyword evidence="4" id="KW-0732">Signal</keyword>
<evidence type="ECO:0000313" key="6">
    <source>
        <dbReference type="EMBL" id="RKF63444.1"/>
    </source>
</evidence>
<evidence type="ECO:0000256" key="2">
    <source>
        <dbReference type="ARBA" id="ARBA00012729"/>
    </source>
</evidence>
<protein>
    <recommendedName>
        <fullName evidence="2">chitinase</fullName>
        <ecNumber evidence="2">3.2.1.14</ecNumber>
    </recommendedName>
</protein>
<reference evidence="6 7" key="1">
    <citation type="journal article" date="2018" name="BMC Genomics">
        <title>Comparative genome analyses reveal sequence features reflecting distinct modes of host-adaptation between dicot and monocot powdery mildew.</title>
        <authorList>
            <person name="Wu Y."/>
            <person name="Ma X."/>
            <person name="Pan Z."/>
            <person name="Kale S.D."/>
            <person name="Song Y."/>
            <person name="King H."/>
            <person name="Zhang Q."/>
            <person name="Presley C."/>
            <person name="Deng X."/>
            <person name="Wei C.I."/>
            <person name="Xiao S."/>
        </authorList>
    </citation>
    <scope>NUCLEOTIDE SEQUENCE [LARGE SCALE GENOMIC DNA]</scope>
    <source>
        <strain evidence="6">UMSG2</strain>
    </source>
</reference>
<dbReference type="InterPro" id="IPR050314">
    <property type="entry name" value="Glycosyl_Hydrlase_18"/>
</dbReference>
<dbReference type="Gene3D" id="3.20.20.80">
    <property type="entry name" value="Glycosidases"/>
    <property type="match status" value="2"/>
</dbReference>
<evidence type="ECO:0000259" key="5">
    <source>
        <dbReference type="PROSITE" id="PS51910"/>
    </source>
</evidence>
<dbReference type="InterPro" id="IPR011583">
    <property type="entry name" value="Chitinase_II/V-like_cat"/>
</dbReference>
<dbReference type="SMART" id="SM00636">
    <property type="entry name" value="Glyco_18"/>
    <property type="match status" value="1"/>
</dbReference>
<dbReference type="InterPro" id="IPR036861">
    <property type="entry name" value="Endochitinase-like_sf"/>
</dbReference>
<dbReference type="SUPFAM" id="SSF51445">
    <property type="entry name" value="(Trans)glycosidases"/>
    <property type="match status" value="1"/>
</dbReference>
<dbReference type="EC" id="3.2.1.14" evidence="2"/>
<feature type="signal peptide" evidence="4">
    <location>
        <begin position="1"/>
        <end position="20"/>
    </location>
</feature>
<dbReference type="Gene3D" id="3.30.60.10">
    <property type="entry name" value="Endochitinase-like"/>
    <property type="match status" value="1"/>
</dbReference>
<feature type="chain" id="PRO_5019485586" description="chitinase" evidence="4">
    <location>
        <begin position="21"/>
        <end position="435"/>
    </location>
</feature>
<evidence type="ECO:0000256" key="4">
    <source>
        <dbReference type="SAM" id="SignalP"/>
    </source>
</evidence>
<keyword evidence="7" id="KW-1185">Reference proteome</keyword>
<dbReference type="STRING" id="212602.A0A420I193"/>
<dbReference type="Gene3D" id="3.10.50.10">
    <property type="match status" value="1"/>
</dbReference>